<sequence>MANKILIWGAIFITSLIFGTAIGSIFCEYNSLTYIFASIAFSPLSLVIRVFASLLSIMPNTGIPLWTNAIGNFLTFVCTVLSVISTVCYFKTGKFYFAIGFGVSFFILNIGNLNHFLAIMSI</sequence>
<reference evidence="2 3" key="1">
    <citation type="submission" date="2021-02" db="EMBL/GenBank/DDBJ databases">
        <title>Complete genome of Desulfoluna sp. strain ASN36.</title>
        <authorList>
            <person name="Takahashi A."/>
            <person name="Kojima H."/>
            <person name="Fukui M."/>
        </authorList>
    </citation>
    <scope>NUCLEOTIDE SEQUENCE [LARGE SCALE GENOMIC DNA]</scope>
    <source>
        <strain evidence="2 3">ASN36</strain>
    </source>
</reference>
<keyword evidence="1" id="KW-0472">Membrane</keyword>
<feature type="transmembrane region" description="Helical" evidence="1">
    <location>
        <begin position="34"/>
        <end position="57"/>
    </location>
</feature>
<evidence type="ECO:0000313" key="3">
    <source>
        <dbReference type="Proteomes" id="UP001320148"/>
    </source>
</evidence>
<keyword evidence="3" id="KW-1185">Reference proteome</keyword>
<accession>A0ABM7PGF3</accession>
<keyword evidence="1" id="KW-0812">Transmembrane</keyword>
<feature type="transmembrane region" description="Helical" evidence="1">
    <location>
        <begin position="69"/>
        <end position="90"/>
    </location>
</feature>
<organism evidence="2 3">
    <name type="scientific">Desulfoluna limicola</name>
    <dbReference type="NCBI Taxonomy" id="2810562"/>
    <lineage>
        <taxon>Bacteria</taxon>
        <taxon>Pseudomonadati</taxon>
        <taxon>Thermodesulfobacteriota</taxon>
        <taxon>Desulfobacteria</taxon>
        <taxon>Desulfobacterales</taxon>
        <taxon>Desulfolunaceae</taxon>
        <taxon>Desulfoluna</taxon>
    </lineage>
</organism>
<feature type="transmembrane region" description="Helical" evidence="1">
    <location>
        <begin position="6"/>
        <end position="27"/>
    </location>
</feature>
<dbReference type="RefSeq" id="WP_236892945.1">
    <property type="nucleotide sequence ID" value="NZ_AP024488.1"/>
</dbReference>
<proteinExistence type="predicted"/>
<gene>
    <name evidence="2" type="ORF">DSLASN_22820</name>
</gene>
<protein>
    <submittedName>
        <fullName evidence="2">Uncharacterized protein</fullName>
    </submittedName>
</protein>
<feature type="transmembrane region" description="Helical" evidence="1">
    <location>
        <begin position="97"/>
        <end position="120"/>
    </location>
</feature>
<name>A0ABM7PGF3_9BACT</name>
<evidence type="ECO:0000313" key="2">
    <source>
        <dbReference type="EMBL" id="BCS96650.1"/>
    </source>
</evidence>
<dbReference type="EMBL" id="AP024488">
    <property type="protein sequence ID" value="BCS96650.1"/>
    <property type="molecule type" value="Genomic_DNA"/>
</dbReference>
<evidence type="ECO:0000256" key="1">
    <source>
        <dbReference type="SAM" id="Phobius"/>
    </source>
</evidence>
<keyword evidence="1" id="KW-1133">Transmembrane helix</keyword>
<dbReference type="Proteomes" id="UP001320148">
    <property type="component" value="Chromosome"/>
</dbReference>